<accession>A0A1Z5HN26</accession>
<dbReference type="InterPro" id="IPR023430">
    <property type="entry name" value="Pept_HybD-like_dom_sf"/>
</dbReference>
<keyword evidence="6" id="KW-1185">Reference proteome</keyword>
<evidence type="ECO:0000256" key="4">
    <source>
        <dbReference type="ARBA" id="ARBA00022801"/>
    </source>
</evidence>
<dbReference type="EMBL" id="BDGJ01000002">
    <property type="protein sequence ID" value="GAW90926.1"/>
    <property type="molecule type" value="Genomic_DNA"/>
</dbReference>
<dbReference type="GO" id="GO:0008047">
    <property type="term" value="F:enzyme activator activity"/>
    <property type="evidence" value="ECO:0007669"/>
    <property type="project" value="InterPro"/>
</dbReference>
<dbReference type="GO" id="GO:0016485">
    <property type="term" value="P:protein processing"/>
    <property type="evidence" value="ECO:0007669"/>
    <property type="project" value="TreeGrafter"/>
</dbReference>
<evidence type="ECO:0000256" key="1">
    <source>
        <dbReference type="ARBA" id="ARBA00006814"/>
    </source>
</evidence>
<keyword evidence="2 5" id="KW-0645">Protease</keyword>
<protein>
    <submittedName>
        <fullName evidence="5">Hydrogenase maturation protease family protein</fullName>
    </submittedName>
</protein>
<dbReference type="PRINTS" id="PR00446">
    <property type="entry name" value="HYDRGNUPTAKE"/>
</dbReference>
<dbReference type="PANTHER" id="PTHR30302:SF1">
    <property type="entry name" value="HYDROGENASE 2 MATURATION PROTEASE"/>
    <property type="match status" value="1"/>
</dbReference>
<dbReference type="PANTHER" id="PTHR30302">
    <property type="entry name" value="HYDROGENASE 1 MATURATION PROTEASE"/>
    <property type="match status" value="1"/>
</dbReference>
<dbReference type="AlphaFoldDB" id="A0A1Z5HN26"/>
<dbReference type="NCBIfam" id="TIGR00072">
    <property type="entry name" value="hydrog_prot"/>
    <property type="match status" value="1"/>
</dbReference>
<proteinExistence type="inferred from homology"/>
<dbReference type="Proteomes" id="UP000197032">
    <property type="component" value="Unassembled WGS sequence"/>
</dbReference>
<sequence length="157" mass="17100">MSALKKKVLVLGVGNILCRDDGLGPVVVRRLEQRCSLPGVDFLDGGTLGLDLLAYLDGYSHLVLVDAVDLGRQPGQIFRWEEVQPDLLSRQVSFHQVGVRELLTAAKLLGHRFRVTCFGVQAADLSWGMELSPPVAEALPALEEAVLRELQRLTGSG</sequence>
<dbReference type="Gene3D" id="3.40.50.1450">
    <property type="entry name" value="HybD-like"/>
    <property type="match status" value="1"/>
</dbReference>
<dbReference type="OrthoDB" id="9794619at2"/>
<organism evidence="5 6">
    <name type="scientific">Calderihabitans maritimus</name>
    <dbReference type="NCBI Taxonomy" id="1246530"/>
    <lineage>
        <taxon>Bacteria</taxon>
        <taxon>Bacillati</taxon>
        <taxon>Bacillota</taxon>
        <taxon>Clostridia</taxon>
        <taxon>Neomoorellales</taxon>
        <taxon>Calderihabitantaceae</taxon>
        <taxon>Calderihabitans</taxon>
    </lineage>
</organism>
<reference evidence="6" key="1">
    <citation type="journal article" date="2017" name="Appl. Environ. Microbiol.">
        <title>Genomic analysis of Calderihabitans maritimus KKC1, a thermophilic hydrogenogenic carboxydotrophic bacterium isolated from marine sediment.</title>
        <authorList>
            <person name="Omae K."/>
            <person name="Yoneda Y."/>
            <person name="Fukuyama Y."/>
            <person name="Yoshida T."/>
            <person name="Sako Y."/>
        </authorList>
    </citation>
    <scope>NUCLEOTIDE SEQUENCE [LARGE SCALE GENOMIC DNA]</scope>
    <source>
        <strain evidence="6">KKC1</strain>
    </source>
</reference>
<name>A0A1Z5HN26_9FIRM</name>
<keyword evidence="4" id="KW-0378">Hydrolase</keyword>
<comment type="caution">
    <text evidence="5">The sequence shown here is derived from an EMBL/GenBank/DDBJ whole genome shotgun (WGS) entry which is preliminary data.</text>
</comment>
<dbReference type="SUPFAM" id="SSF53163">
    <property type="entry name" value="HybD-like"/>
    <property type="match status" value="1"/>
</dbReference>
<dbReference type="GO" id="GO:0004190">
    <property type="term" value="F:aspartic-type endopeptidase activity"/>
    <property type="evidence" value="ECO:0007669"/>
    <property type="project" value="UniProtKB-KW"/>
</dbReference>
<comment type="similarity">
    <text evidence="1">Belongs to the peptidase A31 family.</text>
</comment>
<evidence type="ECO:0000256" key="3">
    <source>
        <dbReference type="ARBA" id="ARBA00022750"/>
    </source>
</evidence>
<keyword evidence="3" id="KW-0064">Aspartyl protease</keyword>
<dbReference type="InterPro" id="IPR000671">
    <property type="entry name" value="Peptidase_A31"/>
</dbReference>
<dbReference type="CDD" id="cd06062">
    <property type="entry name" value="H2MP_MemB-H2up"/>
    <property type="match status" value="1"/>
</dbReference>
<evidence type="ECO:0000313" key="5">
    <source>
        <dbReference type="EMBL" id="GAW90926.1"/>
    </source>
</evidence>
<evidence type="ECO:0000313" key="6">
    <source>
        <dbReference type="Proteomes" id="UP000197032"/>
    </source>
</evidence>
<dbReference type="RefSeq" id="WP_088552539.1">
    <property type="nucleotide sequence ID" value="NZ_BDGJ01000002.1"/>
</dbReference>
<dbReference type="Pfam" id="PF01750">
    <property type="entry name" value="HycI"/>
    <property type="match status" value="1"/>
</dbReference>
<gene>
    <name evidence="5" type="ORF">KKC1_00880</name>
</gene>
<evidence type="ECO:0000256" key="2">
    <source>
        <dbReference type="ARBA" id="ARBA00022670"/>
    </source>
</evidence>